<dbReference type="SMART" id="SM00823">
    <property type="entry name" value="PKS_PP"/>
    <property type="match status" value="1"/>
</dbReference>
<evidence type="ECO:0000256" key="4">
    <source>
        <dbReference type="ARBA" id="ARBA00023268"/>
    </source>
</evidence>
<dbReference type="InterPro" id="IPR006162">
    <property type="entry name" value="Ppantetheine_attach_site"/>
</dbReference>
<dbReference type="FunFam" id="3.40.50.720:FF:000209">
    <property type="entry name" value="Polyketide synthase Pks12"/>
    <property type="match status" value="1"/>
</dbReference>
<dbReference type="InterPro" id="IPR020806">
    <property type="entry name" value="PKS_PP-bd"/>
</dbReference>
<dbReference type="GO" id="GO:0031177">
    <property type="term" value="F:phosphopantetheine binding"/>
    <property type="evidence" value="ECO:0007669"/>
    <property type="project" value="InterPro"/>
</dbReference>
<evidence type="ECO:0000256" key="1">
    <source>
        <dbReference type="ARBA" id="ARBA00022450"/>
    </source>
</evidence>
<dbReference type="Pfam" id="PF08659">
    <property type="entry name" value="KR"/>
    <property type="match status" value="1"/>
</dbReference>
<keyword evidence="2" id="KW-0597">Phosphoprotein</keyword>
<keyword evidence="3" id="KW-0808">Transferase</keyword>
<dbReference type="AlphaFoldDB" id="A0A507R2V7"/>
<dbReference type="SUPFAM" id="SSF51735">
    <property type="entry name" value="NAD(P)-binding Rossmann-fold domains"/>
    <property type="match status" value="2"/>
</dbReference>
<comment type="caution">
    <text evidence="6">The sequence shown here is derived from an EMBL/GenBank/DDBJ whole genome shotgun (WGS) entry which is preliminary data.</text>
</comment>
<dbReference type="Pfam" id="PF00550">
    <property type="entry name" value="PP-binding"/>
    <property type="match status" value="1"/>
</dbReference>
<accession>A0A507R2V7</accession>
<keyword evidence="7" id="KW-1185">Reference proteome</keyword>
<gene>
    <name evidence="6" type="ORF">MPDQ_005545</name>
</gene>
<feature type="domain" description="Carrier" evidence="5">
    <location>
        <begin position="520"/>
        <end position="597"/>
    </location>
</feature>
<dbReference type="SMART" id="SM00822">
    <property type="entry name" value="PKS_KR"/>
    <property type="match status" value="1"/>
</dbReference>
<dbReference type="InterPro" id="IPR009081">
    <property type="entry name" value="PP-bd_ACP"/>
</dbReference>
<dbReference type="Gene3D" id="1.10.1200.10">
    <property type="entry name" value="ACP-like"/>
    <property type="match status" value="1"/>
</dbReference>
<protein>
    <recommendedName>
        <fullName evidence="5">Carrier domain-containing protein</fullName>
    </recommendedName>
</protein>
<dbReference type="GO" id="GO:0016491">
    <property type="term" value="F:oxidoreductase activity"/>
    <property type="evidence" value="ECO:0007669"/>
    <property type="project" value="InterPro"/>
</dbReference>
<keyword evidence="1" id="KW-0596">Phosphopantetheine</keyword>
<dbReference type="PROSITE" id="PS00012">
    <property type="entry name" value="PHOSPHOPANTETHEINE"/>
    <property type="match status" value="1"/>
</dbReference>
<dbReference type="SMART" id="SM00829">
    <property type="entry name" value="PKS_ER"/>
    <property type="match status" value="1"/>
</dbReference>
<dbReference type="GO" id="GO:0006633">
    <property type="term" value="P:fatty acid biosynthetic process"/>
    <property type="evidence" value="ECO:0007669"/>
    <property type="project" value="TreeGrafter"/>
</dbReference>
<dbReference type="Gene3D" id="3.40.50.720">
    <property type="entry name" value="NAD(P)-binding Rossmann-like Domain"/>
    <property type="match status" value="1"/>
</dbReference>
<dbReference type="GO" id="GO:1901336">
    <property type="term" value="P:lactone biosynthetic process"/>
    <property type="evidence" value="ECO:0007669"/>
    <property type="project" value="UniProtKB-ARBA"/>
</dbReference>
<proteinExistence type="predicted"/>
<evidence type="ECO:0000313" key="6">
    <source>
        <dbReference type="EMBL" id="TQB77061.1"/>
    </source>
</evidence>
<dbReference type="InterPro" id="IPR020843">
    <property type="entry name" value="ER"/>
</dbReference>
<dbReference type="PANTHER" id="PTHR43775:SF29">
    <property type="entry name" value="ASPERFURANONE POLYKETIDE SYNTHASE AFOG-RELATED"/>
    <property type="match status" value="1"/>
</dbReference>
<dbReference type="GO" id="GO:0044550">
    <property type="term" value="P:secondary metabolite biosynthetic process"/>
    <property type="evidence" value="ECO:0007669"/>
    <property type="project" value="TreeGrafter"/>
</dbReference>
<dbReference type="InterPro" id="IPR057326">
    <property type="entry name" value="KR_dom"/>
</dbReference>
<dbReference type="Gene3D" id="3.90.180.10">
    <property type="entry name" value="Medium-chain alcohol dehydrogenases, catalytic domain"/>
    <property type="match status" value="1"/>
</dbReference>
<name>A0A507R2V7_MONPU</name>
<dbReference type="EMBL" id="VIFY01000004">
    <property type="protein sequence ID" value="TQB77061.1"/>
    <property type="molecule type" value="Genomic_DNA"/>
</dbReference>
<dbReference type="InterPro" id="IPR036291">
    <property type="entry name" value="NAD(P)-bd_dom_sf"/>
</dbReference>
<evidence type="ECO:0000256" key="2">
    <source>
        <dbReference type="ARBA" id="ARBA00022553"/>
    </source>
</evidence>
<keyword evidence="4" id="KW-0511">Multifunctional enzyme</keyword>
<dbReference type="CDD" id="cd05195">
    <property type="entry name" value="enoyl_red"/>
    <property type="match status" value="1"/>
</dbReference>
<dbReference type="InterPro" id="IPR013968">
    <property type="entry name" value="PKS_KR"/>
</dbReference>
<dbReference type="InterPro" id="IPR036736">
    <property type="entry name" value="ACP-like_sf"/>
</dbReference>
<dbReference type="Pfam" id="PF13602">
    <property type="entry name" value="ADH_zinc_N_2"/>
    <property type="match status" value="1"/>
</dbReference>
<dbReference type="STRING" id="5098.A0A507R2V7"/>
<dbReference type="PROSITE" id="PS50075">
    <property type="entry name" value="CARRIER"/>
    <property type="match status" value="1"/>
</dbReference>
<evidence type="ECO:0000256" key="3">
    <source>
        <dbReference type="ARBA" id="ARBA00022679"/>
    </source>
</evidence>
<dbReference type="Proteomes" id="UP000319663">
    <property type="component" value="Unassembled WGS sequence"/>
</dbReference>
<dbReference type="SUPFAM" id="SSF47336">
    <property type="entry name" value="ACP-like"/>
    <property type="match status" value="1"/>
</dbReference>
<dbReference type="GO" id="GO:0004312">
    <property type="term" value="F:fatty acid synthase activity"/>
    <property type="evidence" value="ECO:0007669"/>
    <property type="project" value="TreeGrafter"/>
</dbReference>
<organism evidence="6 7">
    <name type="scientific">Monascus purpureus</name>
    <name type="common">Red mold</name>
    <name type="synonym">Monascus anka</name>
    <dbReference type="NCBI Taxonomy" id="5098"/>
    <lineage>
        <taxon>Eukaryota</taxon>
        <taxon>Fungi</taxon>
        <taxon>Dikarya</taxon>
        <taxon>Ascomycota</taxon>
        <taxon>Pezizomycotina</taxon>
        <taxon>Eurotiomycetes</taxon>
        <taxon>Eurotiomycetidae</taxon>
        <taxon>Eurotiales</taxon>
        <taxon>Aspergillaceae</taxon>
        <taxon>Monascus</taxon>
    </lineage>
</organism>
<evidence type="ECO:0000313" key="7">
    <source>
        <dbReference type="Proteomes" id="UP000319663"/>
    </source>
</evidence>
<dbReference type="InterPro" id="IPR050091">
    <property type="entry name" value="PKS_NRPS_Biosynth_Enz"/>
</dbReference>
<dbReference type="PANTHER" id="PTHR43775">
    <property type="entry name" value="FATTY ACID SYNTHASE"/>
    <property type="match status" value="1"/>
</dbReference>
<sequence>MPVSPSHYAARCKLFWSVVARLLPGETVLIHAGAGGVGQAAIILAQLAGAEVFTTAGTEAKRNLLIDKFHLDPDHVFSSRDSSFVEGIKTRTSGKGVDVVLNSLAGPLLQKSFDCLARFGRFVEISKKDLEQNSRLDMSTFVRNVSFSSVDILHWQQAKSAEIFQALSEVILLLERTAIDLIQPISEYPMSALEKAFRTMQSGQHVGKIVVTVTPGDAVLVRQEQMPLLLKPNVSYIIAGGLGGIGRWICEWLVDRGARYLIILSRTARADPIVTSLQERGCTVSVHACDVADESQLEAALQQCRAENLPPIRGVIQGAMVLKDALVSQMTADGFHAALRPKVQGSWNLHRIASDVGFFVMLSSLVGVMGGAGQANYAAAGAFQDALAEHRMAHNQPAVTIDLGMVQSIGYVAETDSAVAERLQRIGYQPLHEEEVLAVLEQAISPACSPAAPTRPAVIVTGINTRPGPHWAHADWMQEARFAGIKYRDPLRDNHGALSLTPAEDDNLHARLNRAINQQESIAVVMEAMSRKLISMFGLTDSEMSATQTLAGIGVDSLVAIELRNWITAQFNVDISVFELMEARTIAKVAEVVLQRYKP</sequence>
<reference evidence="6 7" key="1">
    <citation type="submission" date="2019-06" db="EMBL/GenBank/DDBJ databases">
        <title>Wine fermentation using esterase from Monascus purpureus.</title>
        <authorList>
            <person name="Geng C."/>
            <person name="Zhang Y."/>
        </authorList>
    </citation>
    <scope>NUCLEOTIDE SEQUENCE [LARGE SCALE GENOMIC DNA]</scope>
    <source>
        <strain evidence="6">HQ1</strain>
    </source>
</reference>
<evidence type="ECO:0000259" key="5">
    <source>
        <dbReference type="PROSITE" id="PS50075"/>
    </source>
</evidence>